<dbReference type="PANTHER" id="PTHR40265">
    <property type="entry name" value="BLL2707 PROTEIN"/>
    <property type="match status" value="1"/>
</dbReference>
<keyword evidence="2" id="KW-0560">Oxidoreductase</keyword>
<dbReference type="SUPFAM" id="SSF54593">
    <property type="entry name" value="Glyoxalase/Bleomycin resistance protein/Dihydroxybiphenyl dioxygenase"/>
    <property type="match status" value="1"/>
</dbReference>
<feature type="domain" description="VOC" evidence="1">
    <location>
        <begin position="7"/>
        <end position="148"/>
    </location>
</feature>
<evidence type="ECO:0000313" key="2">
    <source>
        <dbReference type="EMBL" id="MBB5691421.1"/>
    </source>
</evidence>
<keyword evidence="2" id="KW-0456">Lyase</keyword>
<dbReference type="PANTHER" id="PTHR40265:SF1">
    <property type="entry name" value="GLYOXALASE-LIKE DOMAIN-CONTAINING PROTEIN"/>
    <property type="match status" value="1"/>
</dbReference>
<gene>
    <name evidence="2" type="ORF">FHS88_003578</name>
</gene>
<dbReference type="Proteomes" id="UP000562254">
    <property type="component" value="Unassembled WGS sequence"/>
</dbReference>
<dbReference type="GO" id="GO:0016829">
    <property type="term" value="F:lyase activity"/>
    <property type="evidence" value="ECO:0007669"/>
    <property type="project" value="UniProtKB-KW"/>
</dbReference>
<protein>
    <submittedName>
        <fullName evidence="2">Catechol 2,3-dioxygenase-like lactoylglutathione lyase family enzyme</fullName>
    </submittedName>
</protein>
<proteinExistence type="predicted"/>
<comment type="caution">
    <text evidence="2">The sequence shown here is derived from an EMBL/GenBank/DDBJ whole genome shotgun (WGS) entry which is preliminary data.</text>
</comment>
<keyword evidence="2" id="KW-0223">Dioxygenase</keyword>
<organism evidence="2 3">
    <name type="scientific">Neoroseomonas alkaliterrae</name>
    <dbReference type="NCBI Taxonomy" id="1452450"/>
    <lineage>
        <taxon>Bacteria</taxon>
        <taxon>Pseudomonadati</taxon>
        <taxon>Pseudomonadota</taxon>
        <taxon>Alphaproteobacteria</taxon>
        <taxon>Acetobacterales</taxon>
        <taxon>Acetobacteraceae</taxon>
        <taxon>Neoroseomonas</taxon>
    </lineage>
</organism>
<dbReference type="GO" id="GO:0051213">
    <property type="term" value="F:dioxygenase activity"/>
    <property type="evidence" value="ECO:0007669"/>
    <property type="project" value="UniProtKB-KW"/>
</dbReference>
<dbReference type="InterPro" id="IPR025870">
    <property type="entry name" value="Glyoxalase-like_dom"/>
</dbReference>
<dbReference type="InterPro" id="IPR037523">
    <property type="entry name" value="VOC_core"/>
</dbReference>
<name>A0A840Y636_9PROT</name>
<dbReference type="EMBL" id="JACIJE010000012">
    <property type="protein sequence ID" value="MBB5691421.1"/>
    <property type="molecule type" value="Genomic_DNA"/>
</dbReference>
<dbReference type="PROSITE" id="PS51819">
    <property type="entry name" value="VOC"/>
    <property type="match status" value="1"/>
</dbReference>
<keyword evidence="3" id="KW-1185">Reference proteome</keyword>
<evidence type="ECO:0000259" key="1">
    <source>
        <dbReference type="PROSITE" id="PS51819"/>
    </source>
</evidence>
<dbReference type="RefSeq" id="WP_184486812.1">
    <property type="nucleotide sequence ID" value="NZ_JAAEDJ010000021.1"/>
</dbReference>
<sequence length="262" mass="27306">MIPTLTGLDHLVVAVRDLDAAAQAWRALGFTLSPRGLHSAHIGSANHTMMFGRDYLELLSPVSPTPHNQALRDFVAVRDGLDRAAFTTTDAAAGAEALRARGVPAIGPVEFGRPVPMPDDTVAEARFSVFRWPPEQRVGGLGIFACQHHTPEAVWVPALQSHPNGVTRILRVLVATADPAGGAAGLAAAIDAPMLRDGEVHLVQTGPGRGDVGFAPRAVIARLAQCEEAALPEEGGAAIVLGTATPRPPGFATGVAVIFETP</sequence>
<dbReference type="Gene3D" id="3.10.180.10">
    <property type="entry name" value="2,3-Dihydroxybiphenyl 1,2-Dioxygenase, domain 1"/>
    <property type="match status" value="1"/>
</dbReference>
<dbReference type="AlphaFoldDB" id="A0A840Y636"/>
<reference evidence="2 3" key="1">
    <citation type="submission" date="2020-08" db="EMBL/GenBank/DDBJ databases">
        <title>Genomic Encyclopedia of Type Strains, Phase IV (KMG-IV): sequencing the most valuable type-strain genomes for metagenomic binning, comparative biology and taxonomic classification.</title>
        <authorList>
            <person name="Goeker M."/>
        </authorList>
    </citation>
    <scope>NUCLEOTIDE SEQUENCE [LARGE SCALE GENOMIC DNA]</scope>
    <source>
        <strain evidence="2 3">DSM 25895</strain>
    </source>
</reference>
<accession>A0A840Y636</accession>
<evidence type="ECO:0000313" key="3">
    <source>
        <dbReference type="Proteomes" id="UP000562254"/>
    </source>
</evidence>
<dbReference type="Pfam" id="PF13468">
    <property type="entry name" value="Glyoxalase_3"/>
    <property type="match status" value="1"/>
</dbReference>
<dbReference type="InterPro" id="IPR029068">
    <property type="entry name" value="Glyas_Bleomycin-R_OHBP_Dase"/>
</dbReference>